<dbReference type="AlphaFoldDB" id="A0AAV7DLE5"/>
<protein>
    <submittedName>
        <fullName evidence="2">Uncharacterized protein</fullName>
    </submittedName>
</protein>
<feature type="region of interest" description="Disordered" evidence="1">
    <location>
        <begin position="49"/>
        <end position="100"/>
    </location>
</feature>
<feature type="compositionally biased region" description="Basic and acidic residues" evidence="1">
    <location>
        <begin position="62"/>
        <end position="72"/>
    </location>
</feature>
<evidence type="ECO:0000313" key="2">
    <source>
        <dbReference type="EMBL" id="KAG8598377.1"/>
    </source>
</evidence>
<feature type="compositionally biased region" description="Basic and acidic residues" evidence="1">
    <location>
        <begin position="196"/>
        <end position="206"/>
    </location>
</feature>
<accession>A0AAV7DLE5</accession>
<keyword evidence="3" id="KW-1185">Reference proteome</keyword>
<organism evidence="2 3">
    <name type="scientific">Engystomops pustulosus</name>
    <name type="common">Tungara frog</name>
    <name type="synonym">Physalaemus pustulosus</name>
    <dbReference type="NCBI Taxonomy" id="76066"/>
    <lineage>
        <taxon>Eukaryota</taxon>
        <taxon>Metazoa</taxon>
        <taxon>Chordata</taxon>
        <taxon>Craniata</taxon>
        <taxon>Vertebrata</taxon>
        <taxon>Euteleostomi</taxon>
        <taxon>Amphibia</taxon>
        <taxon>Batrachia</taxon>
        <taxon>Anura</taxon>
        <taxon>Neobatrachia</taxon>
        <taxon>Hyloidea</taxon>
        <taxon>Leptodactylidae</taxon>
        <taxon>Leiuperinae</taxon>
        <taxon>Engystomops</taxon>
    </lineage>
</organism>
<proteinExistence type="predicted"/>
<feature type="region of interest" description="Disordered" evidence="1">
    <location>
        <begin position="113"/>
        <end position="141"/>
    </location>
</feature>
<feature type="compositionally biased region" description="Basic and acidic residues" evidence="1">
    <location>
        <begin position="215"/>
        <end position="225"/>
    </location>
</feature>
<sequence>MDNSNKGHDLPKLRDEISRLSSENNHLRKIVGLMQENVELRFILRDHGTYGKSFSPPPPAEKPNDQKEKADSLTDTDFSSSDERLSIYKPQFNNKNPYLGNLEANKPLHKSCIDLGVHSDKPKEANRSQNSGRLDLSGQRDKPTEANISLHLGRLTLANRSLHVGSLALASHTNKPRSKPVPLKGYDSSDSSSESLIDRHGREQRKFAYSVTKSHTQERKGKESGHSQQVEGRAGRKK</sequence>
<feature type="compositionally biased region" description="Basic and acidic residues" evidence="1">
    <location>
        <begin position="117"/>
        <end position="126"/>
    </location>
</feature>
<gene>
    <name evidence="2" type="ORF">GDO81_002595</name>
</gene>
<evidence type="ECO:0000256" key="1">
    <source>
        <dbReference type="SAM" id="MobiDB-lite"/>
    </source>
</evidence>
<name>A0AAV7DLE5_ENGPU</name>
<evidence type="ECO:0000313" key="3">
    <source>
        <dbReference type="Proteomes" id="UP000824782"/>
    </source>
</evidence>
<reference evidence="2" key="1">
    <citation type="thesis" date="2020" institute="ProQuest LLC" country="789 East Eisenhower Parkway, Ann Arbor, MI, USA">
        <title>Comparative Genomics and Chromosome Evolution.</title>
        <authorList>
            <person name="Mudd A.B."/>
        </authorList>
    </citation>
    <scope>NUCLEOTIDE SEQUENCE</scope>
    <source>
        <strain evidence="2">237g6f4</strain>
        <tissue evidence="2">Blood</tissue>
    </source>
</reference>
<dbReference type="EMBL" id="WNYA01000001">
    <property type="protein sequence ID" value="KAG8598377.1"/>
    <property type="molecule type" value="Genomic_DNA"/>
</dbReference>
<feature type="region of interest" description="Disordered" evidence="1">
    <location>
        <begin position="169"/>
        <end position="238"/>
    </location>
</feature>
<dbReference type="Proteomes" id="UP000824782">
    <property type="component" value="Unassembled WGS sequence"/>
</dbReference>
<comment type="caution">
    <text evidence="2">The sequence shown here is derived from an EMBL/GenBank/DDBJ whole genome shotgun (WGS) entry which is preliminary data.</text>
</comment>